<organism evidence="1">
    <name type="scientific">bioreactor metagenome</name>
    <dbReference type="NCBI Taxonomy" id="1076179"/>
    <lineage>
        <taxon>unclassified sequences</taxon>
        <taxon>metagenomes</taxon>
        <taxon>ecological metagenomes</taxon>
    </lineage>
</organism>
<dbReference type="EMBL" id="VSSQ01000476">
    <property type="protein sequence ID" value="MPL95666.1"/>
    <property type="molecule type" value="Genomic_DNA"/>
</dbReference>
<protein>
    <submittedName>
        <fullName evidence="1">Uncharacterized protein</fullName>
    </submittedName>
</protein>
<sequence>MPEVFQRRQHRVWSCSAQGAEGCRLDLFAEILQGIEVFRFSVALGDPGQDIEHLLRPFPAGNAFSAGFPLGELKKEFRGVHHAVRFVEDDKTAGTHDGSRRRERFVIHGKVEVLLHETASGGAADLNRLEFLVADDAPADLVDDFPYCDTHGNFNKTGVFDFPREGEHLCALGLFRPHGCEAFGTLEHDPRHVCPCLHVVDVRGLAPETLDRRERWPGPGHSPLSLDGCHESRFLAAHKGTCAFLDMQVEAEVRPQDVCPQEAVFGGLVYGRLESLDGQGIFRAAVNISFVGSHGIGADHHAFQNGVGIALKNGPVHECPWVAFVGVADDVFLVSRGSRAETPLETCGETAAAAPAKARFFHFLDDRCGRHFGDAFSQGLVSVPGNILVDVVRVDIAAVAEDNSMLFPVEGDFLVMTYFLC</sequence>
<accession>A0A644VWG9</accession>
<comment type="caution">
    <text evidence="1">The sequence shown here is derived from an EMBL/GenBank/DDBJ whole genome shotgun (WGS) entry which is preliminary data.</text>
</comment>
<dbReference type="AlphaFoldDB" id="A0A644VWG9"/>
<gene>
    <name evidence="1" type="ORF">SDC9_41838</name>
</gene>
<evidence type="ECO:0000313" key="1">
    <source>
        <dbReference type="EMBL" id="MPL95666.1"/>
    </source>
</evidence>
<reference evidence="1" key="1">
    <citation type="submission" date="2019-08" db="EMBL/GenBank/DDBJ databases">
        <authorList>
            <person name="Kucharzyk K."/>
            <person name="Murdoch R.W."/>
            <person name="Higgins S."/>
            <person name="Loffler F."/>
        </authorList>
    </citation>
    <scope>NUCLEOTIDE SEQUENCE</scope>
</reference>
<name>A0A644VWG9_9ZZZZ</name>
<proteinExistence type="predicted"/>